<dbReference type="SUPFAM" id="SSF109604">
    <property type="entry name" value="HD-domain/PDEase-like"/>
    <property type="match status" value="1"/>
</dbReference>
<dbReference type="InterPro" id="IPR000014">
    <property type="entry name" value="PAS"/>
</dbReference>
<dbReference type="GO" id="GO:0052621">
    <property type="term" value="F:diguanylate cyclase activity"/>
    <property type="evidence" value="ECO:0007669"/>
    <property type="project" value="UniProtKB-EC"/>
</dbReference>
<dbReference type="PROSITE" id="PS50112">
    <property type="entry name" value="PAS"/>
    <property type="match status" value="1"/>
</dbReference>
<dbReference type="InterPro" id="IPR043128">
    <property type="entry name" value="Rev_trsase/Diguanyl_cyclase"/>
</dbReference>
<dbReference type="EMBL" id="SJPW01000007">
    <property type="protein sequence ID" value="TWU47323.1"/>
    <property type="molecule type" value="Genomic_DNA"/>
</dbReference>
<evidence type="ECO:0000259" key="6">
    <source>
        <dbReference type="PROSITE" id="PS51832"/>
    </source>
</evidence>
<keyword evidence="7" id="KW-0808">Transferase</keyword>
<dbReference type="SMART" id="SM00091">
    <property type="entry name" value="PAS"/>
    <property type="match status" value="1"/>
</dbReference>
<dbReference type="NCBIfam" id="TIGR00229">
    <property type="entry name" value="sensory_box"/>
    <property type="match status" value="1"/>
</dbReference>
<dbReference type="Proteomes" id="UP000318288">
    <property type="component" value="Unassembled WGS sequence"/>
</dbReference>
<dbReference type="Gene3D" id="3.30.70.270">
    <property type="match status" value="1"/>
</dbReference>
<protein>
    <recommendedName>
        <fullName evidence="1">diguanylate cyclase</fullName>
        <ecNumber evidence="1">2.7.7.65</ecNumber>
    </recommendedName>
</protein>
<reference evidence="7 8" key="1">
    <citation type="submission" date="2019-02" db="EMBL/GenBank/DDBJ databases">
        <title>Deep-cultivation of Planctomycetes and their phenomic and genomic characterization uncovers novel biology.</title>
        <authorList>
            <person name="Wiegand S."/>
            <person name="Jogler M."/>
            <person name="Boedeker C."/>
            <person name="Pinto D."/>
            <person name="Vollmers J."/>
            <person name="Rivas-Marin E."/>
            <person name="Kohn T."/>
            <person name="Peeters S.H."/>
            <person name="Heuer A."/>
            <person name="Rast P."/>
            <person name="Oberbeckmann S."/>
            <person name="Bunk B."/>
            <person name="Jeske O."/>
            <person name="Meyerdierks A."/>
            <person name="Storesund J.E."/>
            <person name="Kallscheuer N."/>
            <person name="Luecker S."/>
            <person name="Lage O.M."/>
            <person name="Pohl T."/>
            <person name="Merkel B.J."/>
            <person name="Hornburger P."/>
            <person name="Mueller R.-W."/>
            <person name="Bruemmer F."/>
            <person name="Labrenz M."/>
            <person name="Spormann A.M."/>
            <person name="Op Den Camp H."/>
            <person name="Overmann J."/>
            <person name="Amann R."/>
            <person name="Jetten M.S.M."/>
            <person name="Mascher T."/>
            <person name="Medema M.H."/>
            <person name="Devos D.P."/>
            <person name="Kaster A.-K."/>
            <person name="Ovreas L."/>
            <person name="Rohde M."/>
            <person name="Galperin M.Y."/>
            <person name="Jogler C."/>
        </authorList>
    </citation>
    <scope>NUCLEOTIDE SEQUENCE [LARGE SCALE GENOMIC DNA]</scope>
    <source>
        <strain evidence="7 8">Poly51</strain>
    </source>
</reference>
<dbReference type="OrthoDB" id="9759601at2"/>
<dbReference type="InterPro" id="IPR035965">
    <property type="entry name" value="PAS-like_dom_sf"/>
</dbReference>
<dbReference type="FunFam" id="3.30.70.270:FF:000001">
    <property type="entry name" value="Diguanylate cyclase domain protein"/>
    <property type="match status" value="1"/>
</dbReference>
<feature type="domain" description="PAS" evidence="3">
    <location>
        <begin position="301"/>
        <end position="376"/>
    </location>
</feature>
<dbReference type="SMART" id="SM00267">
    <property type="entry name" value="GGDEF"/>
    <property type="match status" value="1"/>
</dbReference>
<evidence type="ECO:0000259" key="4">
    <source>
        <dbReference type="PROSITE" id="PS50887"/>
    </source>
</evidence>
<evidence type="ECO:0000313" key="7">
    <source>
        <dbReference type="EMBL" id="TWU47323.1"/>
    </source>
</evidence>
<keyword evidence="8" id="KW-1185">Reference proteome</keyword>
<gene>
    <name evidence="7" type="primary">ydaM_3</name>
    <name evidence="7" type="ORF">Poly51_51230</name>
</gene>
<dbReference type="InterPro" id="IPR029787">
    <property type="entry name" value="Nucleotide_cyclase"/>
</dbReference>
<evidence type="ECO:0000256" key="2">
    <source>
        <dbReference type="ARBA" id="ARBA00034247"/>
    </source>
</evidence>
<dbReference type="Pfam" id="PF00990">
    <property type="entry name" value="GGDEF"/>
    <property type="match status" value="1"/>
</dbReference>
<dbReference type="GO" id="GO:0005886">
    <property type="term" value="C:plasma membrane"/>
    <property type="evidence" value="ECO:0007669"/>
    <property type="project" value="TreeGrafter"/>
</dbReference>
<dbReference type="CDD" id="cd00077">
    <property type="entry name" value="HDc"/>
    <property type="match status" value="1"/>
</dbReference>
<dbReference type="NCBIfam" id="TIGR00254">
    <property type="entry name" value="GGDEF"/>
    <property type="match status" value="1"/>
</dbReference>
<dbReference type="GO" id="GO:1902201">
    <property type="term" value="P:negative regulation of bacterial-type flagellum-dependent cell motility"/>
    <property type="evidence" value="ECO:0007669"/>
    <property type="project" value="TreeGrafter"/>
</dbReference>
<organism evidence="7 8">
    <name type="scientific">Rubripirellula tenax</name>
    <dbReference type="NCBI Taxonomy" id="2528015"/>
    <lineage>
        <taxon>Bacteria</taxon>
        <taxon>Pseudomonadati</taxon>
        <taxon>Planctomycetota</taxon>
        <taxon>Planctomycetia</taxon>
        <taxon>Pirellulales</taxon>
        <taxon>Pirellulaceae</taxon>
        <taxon>Rubripirellula</taxon>
    </lineage>
</organism>
<dbReference type="InterPro" id="IPR037522">
    <property type="entry name" value="HD_GYP_dom"/>
</dbReference>
<dbReference type="InterPro" id="IPR050469">
    <property type="entry name" value="Diguanylate_Cyclase"/>
</dbReference>
<dbReference type="CDD" id="cd01949">
    <property type="entry name" value="GGDEF"/>
    <property type="match status" value="1"/>
</dbReference>
<sequence length="751" mass="82223">MTNTIPTNMPANSDCTVVMVESSRDFSLNSGSQSTPSRVGNLLAGLRESVAAAEFGAADSSDLPFENRLAVVRLGMATSLFYSLRTKHAPTAAHCLRVALSCSAWAQRLGLDEDTRDRIEVAALLHDLGKIGIPDRILRKPGKLSVDEQLTMELIPELGCEILRGCTGDHELLDIIRYANTWYDSRRHGDGPRGSALPIGSRMLAIADAFDAMTTDTVYRPAMSRERAIQELNQHASTQFDPELVGEFSRMLEERPEMLHRIVVDRWLRQLQDNAAPSIWGTVAESPASRKSASSVVHKREVLFFQQMFANQKDGVAFTDGEGTITHWNASMQRLTAIAADAIVGQRFSNDSLRLRDEDLVRDEDACLIRDCLAQGSAIVRSMMIEQPGKTPTPVQVHVSPVAGSVPGVYGTVVTVRDLSDQATLQERLEALHHQTTQDPLTGVANRAHFDNQLEDLTEATIAGGPSFSLIICDIDHFKRVNDVHGHPAGDEALKSFAAVLRAHSRDGDTVARYGGEEFLLLAPNCDNATASKRAEAIRIALESTPLPSLGGEAVTASFGVTEFQSGDTAETVLARSDRALLKAKDNGRNRVIQLGAGNVMQSPADETVATRGWLEWLTGSGPIENGEFDIVSPVPVDLVIEKLRGFIADHNAEIISVDENQVSIKMNATYSRGGRRRADQQMALRVQLTLSESREERSTGRSFNRTNVHAQLQPIRNRDRRGQDVAACFSQVINSLRSYLMGELMRPDSA</sequence>
<dbReference type="PROSITE" id="PS50887">
    <property type="entry name" value="GGDEF"/>
    <property type="match status" value="1"/>
</dbReference>
<name>A0A5C6EC14_9BACT</name>
<keyword evidence="7" id="KW-0548">Nucleotidyltransferase</keyword>
<dbReference type="Gene3D" id="1.10.3210.10">
    <property type="entry name" value="Hypothetical protein af1432"/>
    <property type="match status" value="1"/>
</dbReference>
<evidence type="ECO:0000313" key="8">
    <source>
        <dbReference type="Proteomes" id="UP000318288"/>
    </source>
</evidence>
<comment type="caution">
    <text evidence="7">The sequence shown here is derived from an EMBL/GenBank/DDBJ whole genome shotgun (WGS) entry which is preliminary data.</text>
</comment>
<evidence type="ECO:0000259" key="5">
    <source>
        <dbReference type="PROSITE" id="PS51831"/>
    </source>
</evidence>
<dbReference type="PROSITE" id="PS51831">
    <property type="entry name" value="HD"/>
    <property type="match status" value="1"/>
</dbReference>
<comment type="catalytic activity">
    <reaction evidence="2">
        <text>2 GTP = 3',3'-c-di-GMP + 2 diphosphate</text>
        <dbReference type="Rhea" id="RHEA:24898"/>
        <dbReference type="ChEBI" id="CHEBI:33019"/>
        <dbReference type="ChEBI" id="CHEBI:37565"/>
        <dbReference type="ChEBI" id="CHEBI:58805"/>
        <dbReference type="EC" id="2.7.7.65"/>
    </reaction>
</comment>
<dbReference type="PANTHER" id="PTHR45138:SF9">
    <property type="entry name" value="DIGUANYLATE CYCLASE DGCM-RELATED"/>
    <property type="match status" value="1"/>
</dbReference>
<dbReference type="Pfam" id="PF13487">
    <property type="entry name" value="HD_5"/>
    <property type="match status" value="1"/>
</dbReference>
<dbReference type="InterPro" id="IPR003607">
    <property type="entry name" value="HD/PDEase_dom"/>
</dbReference>
<evidence type="ECO:0000259" key="3">
    <source>
        <dbReference type="PROSITE" id="PS50112"/>
    </source>
</evidence>
<feature type="domain" description="HD" evidence="5">
    <location>
        <begin position="91"/>
        <end position="213"/>
    </location>
</feature>
<dbReference type="SUPFAM" id="SSF55073">
    <property type="entry name" value="Nucleotide cyclase"/>
    <property type="match status" value="1"/>
</dbReference>
<feature type="domain" description="GGDEF" evidence="4">
    <location>
        <begin position="466"/>
        <end position="597"/>
    </location>
</feature>
<dbReference type="Gene3D" id="3.30.450.20">
    <property type="entry name" value="PAS domain"/>
    <property type="match status" value="1"/>
</dbReference>
<dbReference type="PANTHER" id="PTHR45138">
    <property type="entry name" value="REGULATORY COMPONENTS OF SENSORY TRANSDUCTION SYSTEM"/>
    <property type="match status" value="1"/>
</dbReference>
<dbReference type="EC" id="2.7.7.65" evidence="1"/>
<evidence type="ECO:0000256" key="1">
    <source>
        <dbReference type="ARBA" id="ARBA00012528"/>
    </source>
</evidence>
<dbReference type="CDD" id="cd00130">
    <property type="entry name" value="PAS"/>
    <property type="match status" value="1"/>
</dbReference>
<dbReference type="PROSITE" id="PS51832">
    <property type="entry name" value="HD_GYP"/>
    <property type="match status" value="1"/>
</dbReference>
<dbReference type="InterPro" id="IPR006674">
    <property type="entry name" value="HD_domain"/>
</dbReference>
<feature type="domain" description="HD-GYP" evidence="6">
    <location>
        <begin position="69"/>
        <end position="264"/>
    </location>
</feature>
<dbReference type="InterPro" id="IPR000160">
    <property type="entry name" value="GGDEF_dom"/>
</dbReference>
<proteinExistence type="predicted"/>
<accession>A0A5C6EC14</accession>
<dbReference type="SMART" id="SM00471">
    <property type="entry name" value="HDc"/>
    <property type="match status" value="1"/>
</dbReference>
<dbReference type="GO" id="GO:0043709">
    <property type="term" value="P:cell adhesion involved in single-species biofilm formation"/>
    <property type="evidence" value="ECO:0007669"/>
    <property type="project" value="TreeGrafter"/>
</dbReference>
<dbReference type="Pfam" id="PF13426">
    <property type="entry name" value="PAS_9"/>
    <property type="match status" value="1"/>
</dbReference>
<dbReference type="AlphaFoldDB" id="A0A5C6EC14"/>
<dbReference type="SUPFAM" id="SSF55785">
    <property type="entry name" value="PYP-like sensor domain (PAS domain)"/>
    <property type="match status" value="1"/>
</dbReference>